<dbReference type="STRING" id="112903.SAMN04490178_12937"/>
<dbReference type="PANTHER" id="PTHR11496:SF83">
    <property type="entry name" value="HYDROXYACID-OXOACID TRANSHYDROGENASE, MITOCHONDRIAL"/>
    <property type="match status" value="1"/>
</dbReference>
<dbReference type="InterPro" id="IPR001670">
    <property type="entry name" value="ADH_Fe/GldA"/>
</dbReference>
<dbReference type="InterPro" id="IPR039697">
    <property type="entry name" value="Alcohol_dehydrogenase_Fe"/>
</dbReference>
<dbReference type="CDD" id="cd08180">
    <property type="entry name" value="PDD"/>
    <property type="match status" value="1"/>
</dbReference>
<dbReference type="FunFam" id="1.20.1090.10:FF:000001">
    <property type="entry name" value="Aldehyde-alcohol dehydrogenase"/>
    <property type="match status" value="1"/>
</dbReference>
<keyword evidence="5" id="KW-1185">Reference proteome</keyword>
<dbReference type="InterPro" id="IPR018211">
    <property type="entry name" value="ADH_Fe_CS"/>
</dbReference>
<sequence>MAANVFQVRPVLYYGVATAEVIEQCGAKKALVITDPFMKDSDLLTSILQRLSAKMDYRLFADIRPDPDVSLVARGTEALLAYSPDLVIAVGGGSTIDTAKSILYCVKQALPDREAIKFIAIPTTSGTGSEVTNFSIVTVDGKKLAIVDDQLVPDIAILDAAFTESVPPVVTADTGIDVLTHALEAYFSTQASNYTDALAEKAIELVFTYLPRTVKNGKDKEAREQMHDASCLAGMAFTNASLGINHSLAHALGGSFHIPHGRANALLLPGVIGYNAASPVVARRCFRLAGLLGLSPADQADGVRRLLAAVRILIGSIGIPGSLAQMNIEREAFFRELPAMCQAALDDKCTATNPVVPSSQELAILLTQVYTGLAPDEVA</sequence>
<dbReference type="PROSITE" id="PS00913">
    <property type="entry name" value="ADH_IRON_1"/>
    <property type="match status" value="1"/>
</dbReference>
<dbReference type="InterPro" id="IPR056798">
    <property type="entry name" value="ADH_Fe_C"/>
</dbReference>
<organism evidence="4 5">
    <name type="scientific">Propionispora vibrioides</name>
    <dbReference type="NCBI Taxonomy" id="112903"/>
    <lineage>
        <taxon>Bacteria</taxon>
        <taxon>Bacillati</taxon>
        <taxon>Bacillota</taxon>
        <taxon>Negativicutes</taxon>
        <taxon>Selenomonadales</taxon>
        <taxon>Sporomusaceae</taxon>
        <taxon>Propionispora</taxon>
    </lineage>
</organism>
<evidence type="ECO:0000256" key="1">
    <source>
        <dbReference type="ARBA" id="ARBA00023002"/>
    </source>
</evidence>
<feature type="domain" description="Alcohol dehydrogenase iron-type/glycerol dehydrogenase GldA" evidence="2">
    <location>
        <begin position="19"/>
        <end position="159"/>
    </location>
</feature>
<evidence type="ECO:0000313" key="4">
    <source>
        <dbReference type="EMBL" id="SEP43035.1"/>
    </source>
</evidence>
<name>A0A1H8XT07_9FIRM</name>
<reference evidence="4 5" key="1">
    <citation type="submission" date="2016-10" db="EMBL/GenBank/DDBJ databases">
        <authorList>
            <person name="de Groot N.N."/>
        </authorList>
    </citation>
    <scope>NUCLEOTIDE SEQUENCE [LARGE SCALE GENOMIC DNA]</scope>
    <source>
        <strain evidence="4 5">DSM 13305</strain>
    </source>
</reference>
<dbReference type="OrthoDB" id="1623957at2"/>
<dbReference type="GO" id="GO:0004022">
    <property type="term" value="F:alcohol dehydrogenase (NAD+) activity"/>
    <property type="evidence" value="ECO:0007669"/>
    <property type="project" value="TreeGrafter"/>
</dbReference>
<feature type="domain" description="Fe-containing alcohol dehydrogenase-like C-terminal" evidence="3">
    <location>
        <begin position="171"/>
        <end position="368"/>
    </location>
</feature>
<dbReference type="GO" id="GO:0046872">
    <property type="term" value="F:metal ion binding"/>
    <property type="evidence" value="ECO:0007669"/>
    <property type="project" value="InterPro"/>
</dbReference>
<dbReference type="Pfam" id="PF00465">
    <property type="entry name" value="Fe-ADH"/>
    <property type="match status" value="1"/>
</dbReference>
<proteinExistence type="predicted"/>
<evidence type="ECO:0000259" key="3">
    <source>
        <dbReference type="Pfam" id="PF25137"/>
    </source>
</evidence>
<dbReference type="AlphaFoldDB" id="A0A1H8XT07"/>
<dbReference type="PANTHER" id="PTHR11496">
    <property type="entry name" value="ALCOHOL DEHYDROGENASE"/>
    <property type="match status" value="1"/>
</dbReference>
<dbReference type="Proteomes" id="UP000198847">
    <property type="component" value="Unassembled WGS sequence"/>
</dbReference>
<gene>
    <name evidence="4" type="ORF">SAMN04490178_12937</name>
</gene>
<dbReference type="FunFam" id="3.40.50.1970:FF:000003">
    <property type="entry name" value="Alcohol dehydrogenase, iron-containing"/>
    <property type="match status" value="1"/>
</dbReference>
<dbReference type="Pfam" id="PF25137">
    <property type="entry name" value="ADH_Fe_C"/>
    <property type="match status" value="1"/>
</dbReference>
<protein>
    <submittedName>
        <fullName evidence="4">Alcohol dehydrogenase, class IV</fullName>
    </submittedName>
</protein>
<evidence type="ECO:0000313" key="5">
    <source>
        <dbReference type="Proteomes" id="UP000198847"/>
    </source>
</evidence>
<evidence type="ECO:0000259" key="2">
    <source>
        <dbReference type="Pfam" id="PF00465"/>
    </source>
</evidence>
<keyword evidence="1" id="KW-0560">Oxidoreductase</keyword>
<dbReference type="SUPFAM" id="SSF56796">
    <property type="entry name" value="Dehydroquinate synthase-like"/>
    <property type="match status" value="1"/>
</dbReference>
<dbReference type="Gene3D" id="1.20.1090.10">
    <property type="entry name" value="Dehydroquinate synthase-like - alpha domain"/>
    <property type="match status" value="1"/>
</dbReference>
<dbReference type="RefSeq" id="WP_091750991.1">
    <property type="nucleotide sequence ID" value="NZ_FODY01000029.1"/>
</dbReference>
<dbReference type="EMBL" id="FODY01000029">
    <property type="protein sequence ID" value="SEP43035.1"/>
    <property type="molecule type" value="Genomic_DNA"/>
</dbReference>
<accession>A0A1H8XT07</accession>
<dbReference type="Gene3D" id="3.40.50.1970">
    <property type="match status" value="1"/>
</dbReference>